<dbReference type="SUPFAM" id="SSF48403">
    <property type="entry name" value="Ankyrin repeat"/>
    <property type="match status" value="4"/>
</dbReference>
<keyword evidence="4" id="KW-0175">Coiled coil</keyword>
<feature type="repeat" description="ANK" evidence="3">
    <location>
        <begin position="1161"/>
        <end position="1193"/>
    </location>
</feature>
<feature type="repeat" description="ANK" evidence="3">
    <location>
        <begin position="1853"/>
        <end position="1885"/>
    </location>
</feature>
<evidence type="ECO:0000313" key="9">
    <source>
        <dbReference type="Proteomes" id="UP000184330"/>
    </source>
</evidence>
<evidence type="ECO:0000259" key="7">
    <source>
        <dbReference type="Pfam" id="PF24883"/>
    </source>
</evidence>
<dbReference type="InterPro" id="IPR036770">
    <property type="entry name" value="Ankyrin_rpt-contain_sf"/>
</dbReference>
<dbReference type="PROSITE" id="PS50297">
    <property type="entry name" value="ANK_REP_REGION"/>
    <property type="match status" value="19"/>
</dbReference>
<feature type="repeat" description="ANK" evidence="3">
    <location>
        <begin position="1459"/>
        <end position="1491"/>
    </location>
</feature>
<dbReference type="Gene3D" id="1.25.40.20">
    <property type="entry name" value="Ankyrin repeat-containing domain"/>
    <property type="match status" value="8"/>
</dbReference>
<feature type="repeat" description="ANK" evidence="3">
    <location>
        <begin position="1072"/>
        <end position="1101"/>
    </location>
</feature>
<keyword evidence="9" id="KW-1185">Reference proteome</keyword>
<feature type="repeat" description="ANK" evidence="3">
    <location>
        <begin position="1672"/>
        <end position="1704"/>
    </location>
</feature>
<feature type="repeat" description="ANK" evidence="3">
    <location>
        <begin position="1525"/>
        <end position="1557"/>
    </location>
</feature>
<feature type="repeat" description="ANK" evidence="3">
    <location>
        <begin position="1350"/>
        <end position="1382"/>
    </location>
</feature>
<feature type="repeat" description="ANK" evidence="3">
    <location>
        <begin position="810"/>
        <end position="842"/>
    </location>
</feature>
<feature type="coiled-coil region" evidence="4">
    <location>
        <begin position="239"/>
        <end position="270"/>
    </location>
</feature>
<evidence type="ECO:0000256" key="3">
    <source>
        <dbReference type="PROSITE-ProRule" id="PRU00023"/>
    </source>
</evidence>
<dbReference type="SMART" id="SM00248">
    <property type="entry name" value="ANK"/>
    <property type="match status" value="31"/>
</dbReference>
<feature type="repeat" description="ANK" evidence="3">
    <location>
        <begin position="974"/>
        <end position="1002"/>
    </location>
</feature>
<feature type="repeat" description="ANK" evidence="3">
    <location>
        <begin position="1820"/>
        <end position="1852"/>
    </location>
</feature>
<dbReference type="Pfam" id="PF24809">
    <property type="entry name" value="DUF7708"/>
    <property type="match status" value="1"/>
</dbReference>
<feature type="repeat" description="ANK" evidence="3">
    <location>
        <begin position="1705"/>
        <end position="1737"/>
    </location>
</feature>
<feature type="region of interest" description="Disordered" evidence="5">
    <location>
        <begin position="1"/>
        <end position="23"/>
    </location>
</feature>
<feature type="repeat" description="ANK" evidence="3">
    <location>
        <begin position="1886"/>
        <end position="1918"/>
    </location>
</feature>
<dbReference type="InterPro" id="IPR027417">
    <property type="entry name" value="P-loop_NTPase"/>
</dbReference>
<keyword evidence="2 3" id="KW-0040">ANK repeat</keyword>
<evidence type="ECO:0000259" key="6">
    <source>
        <dbReference type="Pfam" id="PF24809"/>
    </source>
</evidence>
<feature type="repeat" description="ANK" evidence="3">
    <location>
        <begin position="875"/>
        <end position="907"/>
    </location>
</feature>
<dbReference type="InterPro" id="IPR056125">
    <property type="entry name" value="DUF7708"/>
</dbReference>
<dbReference type="Pfam" id="PF12796">
    <property type="entry name" value="Ank_2"/>
    <property type="match status" value="11"/>
</dbReference>
<evidence type="ECO:0000256" key="4">
    <source>
        <dbReference type="SAM" id="Coils"/>
    </source>
</evidence>
<feature type="repeat" description="ANK" evidence="3">
    <location>
        <begin position="1415"/>
        <end position="1447"/>
    </location>
</feature>
<proteinExistence type="predicted"/>
<feature type="repeat" description="ANK" evidence="3">
    <location>
        <begin position="1227"/>
        <end position="1259"/>
    </location>
</feature>
<dbReference type="Proteomes" id="UP000184330">
    <property type="component" value="Unassembled WGS sequence"/>
</dbReference>
<feature type="repeat" description="ANK" evidence="3">
    <location>
        <begin position="1492"/>
        <end position="1524"/>
    </location>
</feature>
<dbReference type="STRING" id="576137.A0A1L7WFE9"/>
<organism evidence="8 9">
    <name type="scientific">Phialocephala subalpina</name>
    <dbReference type="NCBI Taxonomy" id="576137"/>
    <lineage>
        <taxon>Eukaryota</taxon>
        <taxon>Fungi</taxon>
        <taxon>Dikarya</taxon>
        <taxon>Ascomycota</taxon>
        <taxon>Pezizomycotina</taxon>
        <taxon>Leotiomycetes</taxon>
        <taxon>Helotiales</taxon>
        <taxon>Mollisiaceae</taxon>
        <taxon>Phialocephala</taxon>
        <taxon>Phialocephala fortinii species complex</taxon>
    </lineage>
</organism>
<dbReference type="PROSITE" id="PS50088">
    <property type="entry name" value="ANK_REPEAT"/>
    <property type="match status" value="26"/>
</dbReference>
<dbReference type="OrthoDB" id="7464126at2759"/>
<keyword evidence="1" id="KW-0677">Repeat</keyword>
<feature type="repeat" description="ANK" evidence="3">
    <location>
        <begin position="1774"/>
        <end position="1802"/>
    </location>
</feature>
<sequence length="1946" mass="212608">MASNALSVVQTTPDTPASATTQKASDDLWSEAVKLLRPDDENQIRLQEGDKLTVLSEVLAATIEKQERCKDRQWRFKKKDGTFIVLRDVFDKIVSWLKKLQSIGDFVAQLDPVHLALPWSIIKFFLQVSTGDTERLGAVYDGIEKIANLIGRYAIFEDLYLRETSKASDLLKKVIVKLYSSVLTYLAGAKRYYAQNTAMRVTKNILQISDVDIDKLAEDIQSEQIGVDELARLIDAESLRNANQIMKRLSTEAREHKEELKHALADLKIDDIHDQLLELTKYRENSKKLKLLKWISRIPYSKHHENVRKGRLEGSGIWLFDQPHSLLIDTLKGNAINQQAESLAYVYCVRNATELERGEPLAILRSILRQLSCPKPNMDVQDVVLKKYQELQEEGFEPRDLTLVESKALILELLEHNKATIIIDALDECIPERRYQLLSTIQELVENASCPVKIVVTSREYEDITSRLSKMSNFKIDAGNNKSDIERFVRLEVDRAVRESRLLGGRASVQLQEKVIQTLIDGAQGMFLWVALQIRNLCNPQRMKFEKDVLDELRKLPEKLAEIYSTIFAEIHSAGGRLSATDFIKAVSFEVADQELEVSASTLLDICGNLVVLDTELDVFRFTHLSVREFLERRPDFSPKLTHATAAEICLNTLLTRDWLSSEITWQKPTLYQYATLYWASHTELCGKEYRKHKIWDALTQIFARDDRVAPWFAKWLLQVESASQTLGWDDPLKDKIEQSLGHPETCLFTACTFGFSEVVELLSKASPSAFKRVNVTGATGLHLASQYGHLNIVRTLLDAGVEIDAKDDGMTTALVRACSAGHDGIVTLLLDRGADQNVQGERYGTALQAASLRGHRNVVELLLEGADLDAEGGQFGTALQAASLRGHQGVVKALLAKGAEANALGGEYTKTAEISTGKSNPDGVAKVIEFLVKQSLCNICDNPSLLTLHETIVQLLLDEGLDINVQSGGFGPALQAASCGGHEEVVRMLLDAGADPNAEGGAYGTALQAAAVSGNVEVVQLLLGARAYVNTQSGMYNTALQAACRRQDEKTIRILLDNKADINAQGGIYGSALQAASRTGSTRIVKLLLDRCADVNAQGGDYGTALQAASADGFQEIVRMLLETRAEVNLHGGKYGTALQAASGAGHREVVELLVKHGAKFDNALQIAAIGGHDEVVVYLLNKGADPNGQGGPFGTALQTASAAGREKVVQLLLDNNADANSKGSRFGTTLQVAAAAGNKRVVRVLLDKGADPTLEGGNIGTISAQMLEGEESDKDSEGRLGPETLSRAIEVASANGHLEVARLLLDNGAEINPRRGQTPLQSSCRNGHQDVVQLLLARNADVCLAKHKSFPPLHAATQGNHEVIVRQLLEEGADVAPDTDYGNVVHIASYGGFENLVRIFLDKGVSARTIGKSNITPLLLASIGGYDAIVRLLLENGADTNTVVGRDYSSEYLKESQHFTALRAAVYGGHENVVRLLLQHGATVNATQISSGTALQVACSKGNEDIVRILLDKGADPNIKGGTYGTALQTAAYHGFGNIVQLLLNKGVDINIMSGLYSTALQAAAVHGDEKVVQVLISRGADVRRESGEPEKKDRLYVRIPGQEGSPVAAKRDPNGRCQKGRYGTSLQAAALLEMWKLCTPLHRAAYHGHIAVVELLMTRGAHVDEVDVRGRTALRWVANYGYEKLLGLLSVKGAHMDIRDGMGQTAMHRAARNGHIAVVRKLMENGLEVDLKDHHGQSPLFCAVENGKLAMVRFLLANGASVEHMDSRGNIVNTALHIASSTNRHTIIRLLLENGANIEPPYVLLTHGAYIKAKDSGGQTALHLAAAQESTVVLTLLIVKGASVHSVDGLGRTVLHVAASKGETESMAILLDRGANIESRDLRGRTPLHIASSRHQYTAIELLVDRGADMYTKSLHGELAISDSRTRQRLERRKRGEPFKAFI</sequence>
<feature type="repeat" description="ANK" evidence="3">
    <location>
        <begin position="1317"/>
        <end position="1349"/>
    </location>
</feature>
<name>A0A1L7WFE9_9HELO</name>
<evidence type="ECO:0000256" key="2">
    <source>
        <dbReference type="ARBA" id="ARBA00023043"/>
    </source>
</evidence>
<gene>
    <name evidence="8" type="ORF">PAC_01379</name>
</gene>
<feature type="repeat" description="ANK" evidence="3">
    <location>
        <begin position="1738"/>
        <end position="1770"/>
    </location>
</feature>
<feature type="repeat" description="ANK" evidence="3">
    <location>
        <begin position="1197"/>
        <end position="1226"/>
    </location>
</feature>
<dbReference type="PANTHER" id="PTHR24198">
    <property type="entry name" value="ANKYRIN REPEAT AND PROTEIN KINASE DOMAIN-CONTAINING PROTEIN"/>
    <property type="match status" value="1"/>
</dbReference>
<feature type="repeat" description="ANK" evidence="3">
    <location>
        <begin position="1558"/>
        <end position="1590"/>
    </location>
</feature>
<dbReference type="PANTHER" id="PTHR24198:SF165">
    <property type="entry name" value="ANKYRIN REPEAT-CONTAINING PROTEIN-RELATED"/>
    <property type="match status" value="1"/>
</dbReference>
<dbReference type="Pfam" id="PF00023">
    <property type="entry name" value="Ank"/>
    <property type="match status" value="2"/>
</dbReference>
<dbReference type="InterPro" id="IPR002110">
    <property type="entry name" value="Ankyrin_rpt"/>
</dbReference>
<dbReference type="EMBL" id="FJOG01000002">
    <property type="protein sequence ID" value="CZR51502.1"/>
    <property type="molecule type" value="Genomic_DNA"/>
</dbReference>
<dbReference type="PRINTS" id="PR01415">
    <property type="entry name" value="ANKYRIN"/>
</dbReference>
<dbReference type="Pfam" id="PF24883">
    <property type="entry name" value="NPHP3_N"/>
    <property type="match status" value="1"/>
</dbReference>
<feature type="repeat" description="ANK" evidence="3">
    <location>
        <begin position="1639"/>
        <end position="1671"/>
    </location>
</feature>
<dbReference type="InterPro" id="IPR056884">
    <property type="entry name" value="NPHP3-like_N"/>
</dbReference>
<feature type="repeat" description="ANK" evidence="3">
    <location>
        <begin position="1286"/>
        <end position="1318"/>
    </location>
</feature>
<feature type="repeat" description="ANK" evidence="3">
    <location>
        <begin position="1003"/>
        <end position="1035"/>
    </location>
</feature>
<feature type="repeat" description="ANK" evidence="3">
    <location>
        <begin position="777"/>
        <end position="809"/>
    </location>
</feature>
<feature type="domain" description="DUF7708" evidence="6">
    <location>
        <begin position="90"/>
        <end position="233"/>
    </location>
</feature>
<dbReference type="Gene3D" id="3.40.50.300">
    <property type="entry name" value="P-loop containing nucleotide triphosphate hydrolases"/>
    <property type="match status" value="1"/>
</dbReference>
<feature type="domain" description="Nephrocystin 3-like N-terminal" evidence="7">
    <location>
        <begin position="326"/>
        <end position="459"/>
    </location>
</feature>
<accession>A0A1L7WFE9</accession>
<protein>
    <submittedName>
        <fullName evidence="8">Uncharacterized protein</fullName>
    </submittedName>
</protein>
<evidence type="ECO:0000256" key="5">
    <source>
        <dbReference type="SAM" id="MobiDB-lite"/>
    </source>
</evidence>
<evidence type="ECO:0000313" key="8">
    <source>
        <dbReference type="EMBL" id="CZR51502.1"/>
    </source>
</evidence>
<evidence type="ECO:0000256" key="1">
    <source>
        <dbReference type="ARBA" id="ARBA00022737"/>
    </source>
</evidence>
<feature type="repeat" description="ANK" evidence="3">
    <location>
        <begin position="1135"/>
        <end position="1163"/>
    </location>
</feature>
<reference evidence="8 9" key="1">
    <citation type="submission" date="2016-03" db="EMBL/GenBank/DDBJ databases">
        <authorList>
            <person name="Ploux O."/>
        </authorList>
    </citation>
    <scope>NUCLEOTIDE SEQUENCE [LARGE SCALE GENOMIC DNA]</scope>
    <source>
        <strain evidence="8 9">UAMH 11012</strain>
    </source>
</reference>